<evidence type="ECO:0000313" key="2">
    <source>
        <dbReference type="RefSeq" id="XP_038989579.1"/>
    </source>
</evidence>
<keyword evidence="1" id="KW-1185">Reference proteome</keyword>
<reference evidence="1" key="1">
    <citation type="journal article" date="2019" name="Nat. Commun.">
        <title>Genome-wide association mapping of date palm fruit traits.</title>
        <authorList>
            <person name="Hazzouri K.M."/>
            <person name="Gros-Balthazard M."/>
            <person name="Flowers J.M."/>
            <person name="Copetti D."/>
            <person name="Lemansour A."/>
            <person name="Lebrun M."/>
            <person name="Masmoudi K."/>
            <person name="Ferrand S."/>
            <person name="Dhar M.I."/>
            <person name="Fresquez Z.A."/>
            <person name="Rosas U."/>
            <person name="Zhang J."/>
            <person name="Talag J."/>
            <person name="Lee S."/>
            <person name="Kudrna D."/>
            <person name="Powell R.F."/>
            <person name="Leitch I.J."/>
            <person name="Krueger R.R."/>
            <person name="Wing R.A."/>
            <person name="Amiri K.M.A."/>
            <person name="Purugganan M.D."/>
        </authorList>
    </citation>
    <scope>NUCLEOTIDE SEQUENCE [LARGE SCALE GENOMIC DNA]</scope>
    <source>
        <strain evidence="1">cv. Khalas</strain>
    </source>
</reference>
<evidence type="ECO:0000313" key="3">
    <source>
        <dbReference type="RefSeq" id="XP_038989580.1"/>
    </source>
</evidence>
<proteinExistence type="predicted"/>
<evidence type="ECO:0000313" key="1">
    <source>
        <dbReference type="Proteomes" id="UP000228380"/>
    </source>
</evidence>
<gene>
    <name evidence="2 3 4" type="primary">LOC103715334</name>
</gene>
<dbReference type="RefSeq" id="XP_038989581.1">
    <property type="nucleotide sequence ID" value="XM_039133653.1"/>
</dbReference>
<organism evidence="1 2">
    <name type="scientific">Phoenix dactylifera</name>
    <name type="common">Date palm</name>
    <dbReference type="NCBI Taxonomy" id="42345"/>
    <lineage>
        <taxon>Eukaryota</taxon>
        <taxon>Viridiplantae</taxon>
        <taxon>Streptophyta</taxon>
        <taxon>Embryophyta</taxon>
        <taxon>Tracheophyta</taxon>
        <taxon>Spermatophyta</taxon>
        <taxon>Magnoliopsida</taxon>
        <taxon>Liliopsida</taxon>
        <taxon>Arecaceae</taxon>
        <taxon>Coryphoideae</taxon>
        <taxon>Phoeniceae</taxon>
        <taxon>Phoenix</taxon>
    </lineage>
</organism>
<evidence type="ECO:0000313" key="4">
    <source>
        <dbReference type="RefSeq" id="XP_038989581.1"/>
    </source>
</evidence>
<reference evidence="2 3" key="2">
    <citation type="submission" date="2025-04" db="UniProtKB">
        <authorList>
            <consortium name="RefSeq"/>
        </authorList>
    </citation>
    <scope>IDENTIFICATION</scope>
    <source>
        <tissue evidence="2 3">Young leaves</tissue>
    </source>
</reference>
<dbReference type="RefSeq" id="XP_038989580.1">
    <property type="nucleotide sequence ID" value="XM_039133652.1"/>
</dbReference>
<dbReference type="OrthoDB" id="1671098at2759"/>
<name>A0A8B9B1G2_PHODC</name>
<dbReference type="RefSeq" id="XP_038989579.1">
    <property type="nucleotide sequence ID" value="XM_039133651.1"/>
</dbReference>
<dbReference type="AlphaFoldDB" id="A0A8B9B1G2"/>
<dbReference type="GeneID" id="103715334"/>
<sequence>MMREERPDRFYSQVGLSQARRLVQGKVTRLHIHNPFPVQVGRELWIQQPDCLEITHHGQVFMLRRATSSFTLRSSLLLMAIRKNWSSFFVGKQVILHGWRKEVESPPPFLTPYLEFAALVDQEIFFL</sequence>
<protein>
    <submittedName>
        <fullName evidence="2 3">Diacylglycerol kinase 1-like</fullName>
    </submittedName>
</protein>
<dbReference type="Proteomes" id="UP000228380">
    <property type="component" value="Chromosome 14"/>
</dbReference>
<dbReference type="KEGG" id="pda:103715334"/>
<accession>A0A8B9B1G2</accession>